<evidence type="ECO:0000313" key="2">
    <source>
        <dbReference type="Proteomes" id="UP000326939"/>
    </source>
</evidence>
<organism evidence="1 2">
    <name type="scientific">Salix brachista</name>
    <dbReference type="NCBI Taxonomy" id="2182728"/>
    <lineage>
        <taxon>Eukaryota</taxon>
        <taxon>Viridiplantae</taxon>
        <taxon>Streptophyta</taxon>
        <taxon>Embryophyta</taxon>
        <taxon>Tracheophyta</taxon>
        <taxon>Spermatophyta</taxon>
        <taxon>Magnoliopsida</taxon>
        <taxon>eudicotyledons</taxon>
        <taxon>Gunneridae</taxon>
        <taxon>Pentapetalae</taxon>
        <taxon>rosids</taxon>
        <taxon>fabids</taxon>
        <taxon>Malpighiales</taxon>
        <taxon>Salicaceae</taxon>
        <taxon>Saliceae</taxon>
        <taxon>Salix</taxon>
    </lineage>
</organism>
<dbReference type="PANTHER" id="PTHR33108">
    <property type="entry name" value="OS01G0745000 PROTEIN"/>
    <property type="match status" value="1"/>
</dbReference>
<dbReference type="InterPro" id="IPR012876">
    <property type="entry name" value="DUF1677_pln"/>
</dbReference>
<reference evidence="2" key="1">
    <citation type="journal article" date="2019" name="Gigascience">
        <title>De novo genome assembly of the endangered Acer yangbiense, a plant species with extremely small populations endemic to Yunnan Province, China.</title>
        <authorList>
            <person name="Yang J."/>
            <person name="Wariss H.M."/>
            <person name="Tao L."/>
            <person name="Zhang R."/>
            <person name="Yun Q."/>
            <person name="Hollingsworth P."/>
            <person name="Dao Z."/>
            <person name="Luo G."/>
            <person name="Guo H."/>
            <person name="Ma Y."/>
            <person name="Sun W."/>
        </authorList>
    </citation>
    <scope>NUCLEOTIDE SEQUENCE [LARGE SCALE GENOMIC DNA]</scope>
    <source>
        <strain evidence="2">cv. br00</strain>
    </source>
</reference>
<proteinExistence type="predicted"/>
<comment type="caution">
    <text evidence="1">The sequence shown here is derived from an EMBL/GenBank/DDBJ whole genome shotgun (WGS) entry which is preliminary data.</text>
</comment>
<protein>
    <recommendedName>
        <fullName evidence="3">DUF1677 domain-containing protein</fullName>
    </recommendedName>
</protein>
<dbReference type="Pfam" id="PF07911">
    <property type="entry name" value="DUF1677"/>
    <property type="match status" value="1"/>
</dbReference>
<keyword evidence="2" id="KW-1185">Reference proteome</keyword>
<dbReference type="EMBL" id="VDCV01000008">
    <property type="protein sequence ID" value="KAB5545017.1"/>
    <property type="molecule type" value="Genomic_DNA"/>
</dbReference>
<accession>A0A5N5LQI0</accession>
<dbReference type="PANTHER" id="PTHR33108:SF2">
    <property type="entry name" value="OS03G0665700 PROTEIN"/>
    <property type="match status" value="1"/>
</dbReference>
<name>A0A5N5LQI0_9ROSI</name>
<dbReference type="Proteomes" id="UP000326939">
    <property type="component" value="Chromosome 8"/>
</dbReference>
<sequence length="336" mass="38059">MEIESVQCECCELKEDCTQEYIRQVKAKFDGKWICGLCSEAVRDEVSRGKKQSGMEEAVRAHMSFCGKFNSNPAVKVADGMKQMLRRRSGDLSSSKSSSKKYSSIRLISGVLFISFSSPMGCLLFCIDPHRAVLFGCNGSTSRIGFQNLYEANAEKDCFVSARQMYIGSSIYISSQDSTDRKRNGKGCRVLGHVFSSVMIRSIGERSWAESEGFIRLNSELIKEFRSKIREAELQRKIGYFIRKASTSRVHSNWTASAVQLDPNTWILEYESSLTLENSMLLSAVAGVFKYRMSRALKSMNPGFWLFSDFECQYSEIIPTYSKLIRLDSQNLHLTK</sequence>
<dbReference type="AlphaFoldDB" id="A0A5N5LQI0"/>
<gene>
    <name evidence="1" type="ORF">DKX38_013129</name>
</gene>
<evidence type="ECO:0008006" key="3">
    <source>
        <dbReference type="Google" id="ProtNLM"/>
    </source>
</evidence>
<evidence type="ECO:0000313" key="1">
    <source>
        <dbReference type="EMBL" id="KAB5545017.1"/>
    </source>
</evidence>